<dbReference type="EMBL" id="LN899820">
    <property type="protein sequence ID" value="CUV58523.1"/>
    <property type="molecule type" value="Genomic_DNA"/>
</dbReference>
<proteinExistence type="predicted"/>
<dbReference type="AlphaFoldDB" id="A0A0S4X4T7"/>
<protein>
    <submittedName>
        <fullName evidence="1">Uncharacterized protein</fullName>
    </submittedName>
</protein>
<accession>A0A0S4X4T7</accession>
<name>A0A0S4X4T7_RALSL</name>
<organism evidence="1">
    <name type="scientific">Ralstonia solanacearum</name>
    <name type="common">Pseudomonas solanacearum</name>
    <dbReference type="NCBI Taxonomy" id="305"/>
    <lineage>
        <taxon>Bacteria</taxon>
        <taxon>Pseudomonadati</taxon>
        <taxon>Pseudomonadota</taxon>
        <taxon>Betaproteobacteria</taxon>
        <taxon>Burkholderiales</taxon>
        <taxon>Burkholderiaceae</taxon>
        <taxon>Ralstonia</taxon>
        <taxon>Ralstonia solanacearum species complex</taxon>
    </lineage>
</organism>
<sequence length="29" mass="3256">MMLALADINADKDINGIVLKRFLHEGQTQ</sequence>
<evidence type="ECO:0000313" key="1">
    <source>
        <dbReference type="EMBL" id="CUV58523.1"/>
    </source>
</evidence>
<reference evidence="1" key="1">
    <citation type="submission" date="2015-10" db="EMBL/GenBank/DDBJ databases">
        <authorList>
            <person name="Gilbert D.G."/>
        </authorList>
    </citation>
    <scope>NUCLEOTIDE SEQUENCE</scope>
    <source>
        <strain evidence="1">Phyl III-seqv23</strain>
    </source>
</reference>
<gene>
    <name evidence="1" type="ORF">RUN215_v1_2430005</name>
</gene>